<dbReference type="InterPro" id="IPR030878">
    <property type="entry name" value="Ribosomal_uL15"/>
</dbReference>
<comment type="caution">
    <text evidence="7">The sequence shown here is derived from an EMBL/GenBank/DDBJ whole genome shotgun (WGS) entry which is preliminary data.</text>
</comment>
<dbReference type="EMBL" id="MFJA01000007">
    <property type="protein sequence ID" value="OGG04063.1"/>
    <property type="molecule type" value="Genomic_DNA"/>
</dbReference>
<keyword evidence="4" id="KW-0699">rRNA-binding</keyword>
<dbReference type="InterPro" id="IPR021131">
    <property type="entry name" value="Ribosomal_uL15/eL18"/>
</dbReference>
<keyword evidence="4" id="KW-0694">RNA-binding</keyword>
<evidence type="ECO:0000313" key="8">
    <source>
        <dbReference type="Proteomes" id="UP000176665"/>
    </source>
</evidence>
<dbReference type="InterPro" id="IPR036227">
    <property type="entry name" value="Ribosomal_uL15/eL18_sf"/>
</dbReference>
<evidence type="ECO:0000256" key="4">
    <source>
        <dbReference type="HAMAP-Rule" id="MF_01341"/>
    </source>
</evidence>
<protein>
    <recommendedName>
        <fullName evidence="4">Large ribosomal subunit protein uL15</fullName>
    </recommendedName>
</protein>
<reference evidence="7 8" key="1">
    <citation type="journal article" date="2016" name="Nat. Commun.">
        <title>Thousands of microbial genomes shed light on interconnected biogeochemical processes in an aquifer system.</title>
        <authorList>
            <person name="Anantharaman K."/>
            <person name="Brown C.T."/>
            <person name="Hug L.A."/>
            <person name="Sharon I."/>
            <person name="Castelle C.J."/>
            <person name="Probst A.J."/>
            <person name="Thomas B.C."/>
            <person name="Singh A."/>
            <person name="Wilkins M.J."/>
            <person name="Karaoz U."/>
            <person name="Brodie E.L."/>
            <person name="Williams K.H."/>
            <person name="Hubbard S.S."/>
            <person name="Banfield J.F."/>
        </authorList>
    </citation>
    <scope>NUCLEOTIDE SEQUENCE [LARGE SCALE GENOMIC DNA]</scope>
</reference>
<evidence type="ECO:0000256" key="1">
    <source>
        <dbReference type="ARBA" id="ARBA00007320"/>
    </source>
</evidence>
<evidence type="ECO:0000259" key="6">
    <source>
        <dbReference type="Pfam" id="PF00828"/>
    </source>
</evidence>
<dbReference type="InterPro" id="IPR005749">
    <property type="entry name" value="Ribosomal_uL15_bac-type"/>
</dbReference>
<gene>
    <name evidence="4" type="primary">rplO</name>
    <name evidence="7" type="ORF">A2W14_00580</name>
</gene>
<dbReference type="HAMAP" id="MF_01341">
    <property type="entry name" value="Ribosomal_uL15"/>
    <property type="match status" value="1"/>
</dbReference>
<dbReference type="PANTHER" id="PTHR12934">
    <property type="entry name" value="50S RIBOSOMAL PROTEIN L15"/>
    <property type="match status" value="1"/>
</dbReference>
<dbReference type="GO" id="GO:0019843">
    <property type="term" value="F:rRNA binding"/>
    <property type="evidence" value="ECO:0007669"/>
    <property type="project" value="UniProtKB-UniRule"/>
</dbReference>
<comment type="subunit">
    <text evidence="4">Part of the 50S ribosomal subunit.</text>
</comment>
<organism evidence="7 8">
    <name type="scientific">Candidatus Gottesmanbacteria bacterium RBG_16_37_8</name>
    <dbReference type="NCBI Taxonomy" id="1798371"/>
    <lineage>
        <taxon>Bacteria</taxon>
        <taxon>Candidatus Gottesmaniibacteriota</taxon>
    </lineage>
</organism>
<evidence type="ECO:0000256" key="3">
    <source>
        <dbReference type="ARBA" id="ARBA00023274"/>
    </source>
</evidence>
<dbReference type="GO" id="GO:0003735">
    <property type="term" value="F:structural constituent of ribosome"/>
    <property type="evidence" value="ECO:0007669"/>
    <property type="project" value="InterPro"/>
</dbReference>
<dbReference type="Gene3D" id="3.100.10.10">
    <property type="match status" value="1"/>
</dbReference>
<dbReference type="AlphaFoldDB" id="A0A1F5YVG4"/>
<accession>A0A1F5YVG4</accession>
<comment type="function">
    <text evidence="4">Binds to the 23S rRNA.</text>
</comment>
<dbReference type="NCBIfam" id="TIGR01071">
    <property type="entry name" value="rplO_bact"/>
    <property type="match status" value="1"/>
</dbReference>
<dbReference type="Proteomes" id="UP000176665">
    <property type="component" value="Unassembled WGS sequence"/>
</dbReference>
<feature type="domain" description="Large ribosomal subunit protein uL15/eL18" evidence="6">
    <location>
        <begin position="77"/>
        <end position="146"/>
    </location>
</feature>
<keyword evidence="3 4" id="KW-0687">Ribonucleoprotein</keyword>
<evidence type="ECO:0000256" key="2">
    <source>
        <dbReference type="ARBA" id="ARBA00022980"/>
    </source>
</evidence>
<dbReference type="GO" id="GO:0015934">
    <property type="term" value="C:large ribosomal subunit"/>
    <property type="evidence" value="ECO:0007669"/>
    <property type="project" value="InterPro"/>
</dbReference>
<proteinExistence type="inferred from homology"/>
<dbReference type="Pfam" id="PF00828">
    <property type="entry name" value="Ribosomal_L27A"/>
    <property type="match status" value="1"/>
</dbReference>
<dbReference type="GO" id="GO:0006412">
    <property type="term" value="P:translation"/>
    <property type="evidence" value="ECO:0007669"/>
    <property type="project" value="UniProtKB-UniRule"/>
</dbReference>
<feature type="region of interest" description="Disordered" evidence="5">
    <location>
        <begin position="1"/>
        <end position="40"/>
    </location>
</feature>
<name>A0A1F5YVG4_9BACT</name>
<evidence type="ECO:0000256" key="5">
    <source>
        <dbReference type="SAM" id="MobiDB-lite"/>
    </source>
</evidence>
<dbReference type="STRING" id="1798371.A2W14_00580"/>
<dbReference type="PANTHER" id="PTHR12934:SF11">
    <property type="entry name" value="LARGE RIBOSOMAL SUBUNIT PROTEIN UL15M"/>
    <property type="match status" value="1"/>
</dbReference>
<keyword evidence="2 4" id="KW-0689">Ribosomal protein</keyword>
<sequence length="148" mass="16235">MADLSFLPKTTSKKKKRLGQGHGSGRVKTSGRGTKGQKARGKIPIRIKLAGVSFVKRLPLFRGKGRNKRISNRPLIINLKDLEGLSKNTVVDIDLLVSKRLVKKDEVDMFGVKILGEGEVKVPLKIKLPTSRSALKKIEKAGGTVELK</sequence>
<comment type="similarity">
    <text evidence="1 4">Belongs to the universal ribosomal protein uL15 family.</text>
</comment>
<evidence type="ECO:0000313" key="7">
    <source>
        <dbReference type="EMBL" id="OGG04063.1"/>
    </source>
</evidence>
<dbReference type="SUPFAM" id="SSF52080">
    <property type="entry name" value="Ribosomal proteins L15p and L18e"/>
    <property type="match status" value="1"/>
</dbReference>